<sequence>MNSSNLRYEYHLDRDYFVPFMQLFQPFYGVAVLPMHCIAFFLLLRHTRSWATNIKIGYHLTQLIMFAHDVWTCFFFRGYELLPNPIAMCTGIACRSIGPYNALAVEHIFMIHAVTFFQFWLFMMQQQVASFSKTYALSRCAFNFQIAFLPDLMLAFVRVASVSSLDIPDASIL</sequence>
<name>A0AAN5HXV5_9BILA</name>
<feature type="transmembrane region" description="Helical" evidence="1">
    <location>
        <begin position="99"/>
        <end position="123"/>
    </location>
</feature>
<evidence type="ECO:0000313" key="2">
    <source>
        <dbReference type="EMBL" id="GMR45133.1"/>
    </source>
</evidence>
<keyword evidence="1" id="KW-1133">Transmembrane helix</keyword>
<protein>
    <recommendedName>
        <fullName evidence="4">G protein-coupled receptor</fullName>
    </recommendedName>
</protein>
<organism evidence="2 3">
    <name type="scientific">Pristionchus mayeri</name>
    <dbReference type="NCBI Taxonomy" id="1317129"/>
    <lineage>
        <taxon>Eukaryota</taxon>
        <taxon>Metazoa</taxon>
        <taxon>Ecdysozoa</taxon>
        <taxon>Nematoda</taxon>
        <taxon>Chromadorea</taxon>
        <taxon>Rhabditida</taxon>
        <taxon>Rhabditina</taxon>
        <taxon>Diplogasteromorpha</taxon>
        <taxon>Diplogasteroidea</taxon>
        <taxon>Neodiplogasteridae</taxon>
        <taxon>Pristionchus</taxon>
    </lineage>
</organism>
<gene>
    <name evidence="2" type="ORF">PMAYCL1PPCAC_15328</name>
</gene>
<feature type="non-terminal residue" evidence="2">
    <location>
        <position position="173"/>
    </location>
</feature>
<evidence type="ECO:0000313" key="3">
    <source>
        <dbReference type="Proteomes" id="UP001328107"/>
    </source>
</evidence>
<dbReference type="AlphaFoldDB" id="A0AAN5HXV5"/>
<keyword evidence="1" id="KW-0472">Membrane</keyword>
<evidence type="ECO:0000256" key="1">
    <source>
        <dbReference type="SAM" id="Phobius"/>
    </source>
</evidence>
<feature type="transmembrane region" description="Helical" evidence="1">
    <location>
        <begin position="20"/>
        <end position="44"/>
    </location>
</feature>
<reference evidence="3" key="1">
    <citation type="submission" date="2022-10" db="EMBL/GenBank/DDBJ databases">
        <title>Genome assembly of Pristionchus species.</title>
        <authorList>
            <person name="Yoshida K."/>
            <person name="Sommer R.J."/>
        </authorList>
    </citation>
    <scope>NUCLEOTIDE SEQUENCE [LARGE SCALE GENOMIC DNA]</scope>
    <source>
        <strain evidence="3">RS5460</strain>
    </source>
</reference>
<keyword evidence="1" id="KW-0812">Transmembrane</keyword>
<dbReference type="PANTHER" id="PTHR45830:SF15">
    <property type="entry name" value="SERPENTINE RECEPTOR, CLASS I"/>
    <property type="match status" value="1"/>
</dbReference>
<dbReference type="PANTHER" id="PTHR45830">
    <property type="entry name" value="SERPENTINE RECEPTOR, CLASS I"/>
    <property type="match status" value="1"/>
</dbReference>
<dbReference type="Proteomes" id="UP001328107">
    <property type="component" value="Unassembled WGS sequence"/>
</dbReference>
<comment type="caution">
    <text evidence="2">The sequence shown here is derived from an EMBL/GenBank/DDBJ whole genome shotgun (WGS) entry which is preliminary data.</text>
</comment>
<feature type="transmembrane region" description="Helical" evidence="1">
    <location>
        <begin position="56"/>
        <end position="79"/>
    </location>
</feature>
<proteinExistence type="predicted"/>
<evidence type="ECO:0008006" key="4">
    <source>
        <dbReference type="Google" id="ProtNLM"/>
    </source>
</evidence>
<accession>A0AAN5HXV5</accession>
<keyword evidence="3" id="KW-1185">Reference proteome</keyword>
<dbReference type="EMBL" id="BTRK01000004">
    <property type="protein sequence ID" value="GMR45133.1"/>
    <property type="molecule type" value="Genomic_DNA"/>
</dbReference>